<dbReference type="GO" id="GO:0008168">
    <property type="term" value="F:methyltransferase activity"/>
    <property type="evidence" value="ECO:0007669"/>
    <property type="project" value="UniProtKB-KW"/>
</dbReference>
<evidence type="ECO:0000256" key="1">
    <source>
        <dbReference type="ARBA" id="ARBA00007494"/>
    </source>
</evidence>
<dbReference type="NCBIfam" id="NF011495">
    <property type="entry name" value="PRK14903.1"/>
    <property type="match status" value="1"/>
</dbReference>
<feature type="binding site" evidence="6">
    <location>
        <position position="301"/>
    </location>
    <ligand>
        <name>S-adenosyl-L-methionine</name>
        <dbReference type="ChEBI" id="CHEBI:59789"/>
    </ligand>
</feature>
<protein>
    <submittedName>
        <fullName evidence="8">16S rRNA (Cytosine(967)-C(5))-methyltransferase</fullName>
        <ecNumber evidence="8">2.1.1.176</ecNumber>
    </submittedName>
</protein>
<dbReference type="Gene3D" id="3.30.70.1170">
    <property type="entry name" value="Sun protein, domain 3"/>
    <property type="match status" value="1"/>
</dbReference>
<dbReference type="PROSITE" id="PS51686">
    <property type="entry name" value="SAM_MT_RSMB_NOP"/>
    <property type="match status" value="1"/>
</dbReference>
<feature type="binding site" evidence="6">
    <location>
        <position position="283"/>
    </location>
    <ligand>
        <name>S-adenosyl-L-methionine</name>
        <dbReference type="ChEBI" id="CHEBI:59789"/>
    </ligand>
</feature>
<keyword evidence="9" id="KW-1185">Reference proteome</keyword>
<sequence length="415" mass="48525">MSDRYIAYRLLRKNFRGGLYGKDFREAFSYVEEKAFFKELVYGVLRRQEYLDWIIDKFLKKKDIPPSIRVLLRMGVYQLFFTSIPAYAVINETVNMVEHRGFRGLVNAILRRVSEHGYIEPKELYIKYSHPEWLVDYWSSFLPEDYLKDLLRYNLTPAKVVARVNSRKIVRENIKISDISFTKHSPYGIIFNSFDRSPWELEEYKNGIITFQSEASQIIPLIIEFNKGENILDTCAAPGGKATHILELADVNLFVNDISFQKIEIVRKQMERLGFKAKYTVSDARKIKEKYGKIFDKILVDAPCSGFGTIRKNPEVVRRQNYASIKKLSILQKEILDATWSLLKEGGELIYATCTITKEENTEVASWLFKEKKAEVVDIRKKLDNYGVRYLWDGFGALFYPEEVLTPFYVSVFKK</sequence>
<dbReference type="InterPro" id="IPR049560">
    <property type="entry name" value="MeTrfase_RsmB-F_NOP2_cat"/>
</dbReference>
<dbReference type="Pfam" id="PF01189">
    <property type="entry name" value="Methyltr_RsmB-F"/>
    <property type="match status" value="1"/>
</dbReference>
<proteinExistence type="inferred from homology"/>
<dbReference type="Pfam" id="PF01029">
    <property type="entry name" value="NusB"/>
    <property type="match status" value="1"/>
</dbReference>
<dbReference type="InterPro" id="IPR029063">
    <property type="entry name" value="SAM-dependent_MTases_sf"/>
</dbReference>
<comment type="similarity">
    <text evidence="1 6">Belongs to the class I-like SAM-binding methyltransferase superfamily. RsmB/NOP family.</text>
</comment>
<dbReference type="Proteomes" id="UP000671862">
    <property type="component" value="Chromosome"/>
</dbReference>
<evidence type="ECO:0000259" key="7">
    <source>
        <dbReference type="PROSITE" id="PS51686"/>
    </source>
</evidence>
<evidence type="ECO:0000256" key="5">
    <source>
        <dbReference type="ARBA" id="ARBA00022884"/>
    </source>
</evidence>
<evidence type="ECO:0000256" key="4">
    <source>
        <dbReference type="ARBA" id="ARBA00022691"/>
    </source>
</evidence>
<evidence type="ECO:0000313" key="8">
    <source>
        <dbReference type="EMBL" id="QTA37459.1"/>
    </source>
</evidence>
<feature type="domain" description="SAM-dependent MTase RsmB/NOP-type" evidence="7">
    <location>
        <begin position="141"/>
        <end position="415"/>
    </location>
</feature>
<dbReference type="PRINTS" id="PR02008">
    <property type="entry name" value="RCMTFAMILY"/>
</dbReference>
<evidence type="ECO:0000256" key="2">
    <source>
        <dbReference type="ARBA" id="ARBA00022603"/>
    </source>
</evidence>
<dbReference type="RefSeq" id="WP_207566184.1">
    <property type="nucleotide sequence ID" value="NZ_CP071446.1"/>
</dbReference>
<dbReference type="EMBL" id="CP071446">
    <property type="protein sequence ID" value="QTA37459.1"/>
    <property type="molecule type" value="Genomic_DNA"/>
</dbReference>
<feature type="active site" description="Nucleophile" evidence="6">
    <location>
        <position position="354"/>
    </location>
</feature>
<dbReference type="InterPro" id="IPR035926">
    <property type="entry name" value="NusB-like_sf"/>
</dbReference>
<keyword evidence="2 6" id="KW-0489">Methyltransferase</keyword>
<feature type="binding site" evidence="6">
    <location>
        <begin position="235"/>
        <end position="241"/>
    </location>
    <ligand>
        <name>S-adenosyl-L-methionine</name>
        <dbReference type="ChEBI" id="CHEBI:59789"/>
    </ligand>
</feature>
<dbReference type="InterPro" id="IPR018314">
    <property type="entry name" value="RsmB/NOL1/NOP2-like_CS"/>
</dbReference>
<name>A0ABX7S4R1_9BACT</name>
<dbReference type="Gene3D" id="3.40.50.150">
    <property type="entry name" value="Vaccinia Virus protein VP39"/>
    <property type="match status" value="1"/>
</dbReference>
<dbReference type="InterPro" id="IPR001678">
    <property type="entry name" value="MeTrfase_RsmB-F_NOP2_dom"/>
</dbReference>
<dbReference type="PROSITE" id="PS01153">
    <property type="entry name" value="NOL1_NOP2_SUN"/>
    <property type="match status" value="1"/>
</dbReference>
<evidence type="ECO:0000313" key="9">
    <source>
        <dbReference type="Proteomes" id="UP000671862"/>
    </source>
</evidence>
<dbReference type="SUPFAM" id="SSF48013">
    <property type="entry name" value="NusB-like"/>
    <property type="match status" value="1"/>
</dbReference>
<dbReference type="InterPro" id="IPR023267">
    <property type="entry name" value="RCMT"/>
</dbReference>
<dbReference type="CDD" id="cd02440">
    <property type="entry name" value="AdoMet_MTases"/>
    <property type="match status" value="1"/>
</dbReference>
<dbReference type="SUPFAM" id="SSF53335">
    <property type="entry name" value="S-adenosyl-L-methionine-dependent methyltransferases"/>
    <property type="match status" value="1"/>
</dbReference>
<accession>A0ABX7S4R1</accession>
<evidence type="ECO:0000256" key="6">
    <source>
        <dbReference type="PROSITE-ProRule" id="PRU01023"/>
    </source>
</evidence>
<dbReference type="InterPro" id="IPR054728">
    <property type="entry name" value="RsmB-like_ferredoxin"/>
</dbReference>
<dbReference type="Pfam" id="PF22458">
    <property type="entry name" value="RsmF-B_ferredox"/>
    <property type="match status" value="1"/>
</dbReference>
<organism evidence="8 9">
    <name type="scientific">Thermosipho ferrireducens</name>
    <dbReference type="NCBI Taxonomy" id="2571116"/>
    <lineage>
        <taxon>Bacteria</taxon>
        <taxon>Thermotogati</taxon>
        <taxon>Thermotogota</taxon>
        <taxon>Thermotogae</taxon>
        <taxon>Thermotogales</taxon>
        <taxon>Fervidobacteriaceae</taxon>
        <taxon>Thermosipho</taxon>
    </lineage>
</organism>
<dbReference type="Gene3D" id="1.10.940.10">
    <property type="entry name" value="NusB-like"/>
    <property type="match status" value="1"/>
</dbReference>
<keyword evidence="3 6" id="KW-0808">Transferase</keyword>
<dbReference type="GO" id="GO:0032259">
    <property type="term" value="P:methylation"/>
    <property type="evidence" value="ECO:0007669"/>
    <property type="project" value="UniProtKB-KW"/>
</dbReference>
<keyword evidence="4 6" id="KW-0949">S-adenosyl-L-methionine</keyword>
<dbReference type="PANTHER" id="PTHR22807:SF53">
    <property type="entry name" value="RIBOSOMAL RNA SMALL SUBUNIT METHYLTRANSFERASE B-RELATED"/>
    <property type="match status" value="1"/>
</dbReference>
<gene>
    <name evidence="8" type="ORF">JYK00_06895</name>
</gene>
<dbReference type="InterPro" id="IPR006027">
    <property type="entry name" value="NusB_RsmB_TIM44"/>
</dbReference>
<dbReference type="EC" id="2.1.1.176" evidence="8"/>
<evidence type="ECO:0000256" key="3">
    <source>
        <dbReference type="ARBA" id="ARBA00022679"/>
    </source>
</evidence>
<reference evidence="8 9" key="1">
    <citation type="submission" date="2021-03" db="EMBL/GenBank/DDBJ databases">
        <title>Thermosipho ferrireducens sp.nov., an anaerobic thermophilic iron-reducing bacterium isolated from a deep-sea hydrothermal sulfide deposits.</title>
        <authorList>
            <person name="Zeng X."/>
            <person name="Chen Y."/>
            <person name="Shao Z."/>
        </authorList>
    </citation>
    <scope>NUCLEOTIDE SEQUENCE [LARGE SCALE GENOMIC DNA]</scope>
    <source>
        <strain evidence="8 9">JL129W03</strain>
    </source>
</reference>
<dbReference type="PANTHER" id="PTHR22807">
    <property type="entry name" value="NOP2 YEAST -RELATED NOL1/NOP2/FMU SUN DOMAIN-CONTAINING"/>
    <property type="match status" value="1"/>
</dbReference>
<keyword evidence="5 6" id="KW-0694">RNA-binding</keyword>
<feature type="binding site" evidence="6">
    <location>
        <position position="257"/>
    </location>
    <ligand>
        <name>S-adenosyl-L-methionine</name>
        <dbReference type="ChEBI" id="CHEBI:59789"/>
    </ligand>
</feature>